<feature type="transmembrane region" description="Helical" evidence="5">
    <location>
        <begin position="63"/>
        <end position="80"/>
    </location>
</feature>
<protein>
    <submittedName>
        <fullName evidence="8">Solute carrier family 35 member D3</fullName>
    </submittedName>
</protein>
<evidence type="ECO:0000256" key="4">
    <source>
        <dbReference type="ARBA" id="ARBA00023136"/>
    </source>
</evidence>
<proteinExistence type="predicted"/>
<keyword evidence="2 5" id="KW-0812">Transmembrane</keyword>
<feature type="transmembrane region" description="Helical" evidence="5">
    <location>
        <begin position="92"/>
        <end position="111"/>
    </location>
</feature>
<evidence type="ECO:0000313" key="6">
    <source>
        <dbReference type="EMBL" id="VDM37480.1"/>
    </source>
</evidence>
<evidence type="ECO:0000256" key="1">
    <source>
        <dbReference type="ARBA" id="ARBA00004141"/>
    </source>
</evidence>
<comment type="subcellular location">
    <subcellularLocation>
        <location evidence="1">Membrane</location>
        <topology evidence="1">Multi-pass membrane protein</topology>
    </subcellularLocation>
</comment>
<feature type="transmembrane region" description="Helical" evidence="5">
    <location>
        <begin position="208"/>
        <end position="227"/>
    </location>
</feature>
<evidence type="ECO:0000256" key="5">
    <source>
        <dbReference type="SAM" id="Phobius"/>
    </source>
</evidence>
<keyword evidence="3 5" id="KW-1133">Transmembrane helix</keyword>
<dbReference type="PANTHER" id="PTHR11132">
    <property type="entry name" value="SOLUTE CARRIER FAMILY 35"/>
    <property type="match status" value="1"/>
</dbReference>
<feature type="transmembrane region" description="Helical" evidence="5">
    <location>
        <begin position="181"/>
        <end position="201"/>
    </location>
</feature>
<dbReference type="AlphaFoldDB" id="A0A183UCG5"/>
<sequence length="369" mass="41651">MIVEGDCDTRADMACRDQDTQLAPHSLPHLVLETVPSRRIPFIRLPHETTRTNYVSFCKSIDFLFSVITYGVSSLFVSMLQRIIMTKFFFDYPTLICIAQMAATSLALELLKLFKLLSIQPYTFERAKEMFLPSFLYTFSAYISMNAIEGISMPMFVPIECFCPLAILLFTSFVLRRSFPSTSFLCTIFIICLGSSTANVFQFEWERWSYLFGVAALVMQAASFVMIENLSQHYSALDLLYVNSFHSLALFLFADFFEDEIRDAVMFCLTNASVTFVIVFAVVVLLGILVQLSSFYCISYASSLVLAVTADVRSSLQVFISYLFSVYAFYDIIPGVSNAIGLLMTLGASIVLFRVNIQQLHKTSSILNC</sequence>
<dbReference type="GO" id="GO:0016020">
    <property type="term" value="C:membrane"/>
    <property type="evidence" value="ECO:0007669"/>
    <property type="project" value="UniProtKB-SubCell"/>
</dbReference>
<dbReference type="Proteomes" id="UP000050794">
    <property type="component" value="Unassembled WGS sequence"/>
</dbReference>
<feature type="transmembrane region" description="Helical" evidence="5">
    <location>
        <begin position="339"/>
        <end position="357"/>
    </location>
</feature>
<evidence type="ECO:0000256" key="2">
    <source>
        <dbReference type="ARBA" id="ARBA00022692"/>
    </source>
</evidence>
<dbReference type="EMBL" id="UYWY01019450">
    <property type="protein sequence ID" value="VDM37480.1"/>
    <property type="molecule type" value="Genomic_DNA"/>
</dbReference>
<accession>A0A183UCG5</accession>
<evidence type="ECO:0000256" key="3">
    <source>
        <dbReference type="ARBA" id="ARBA00022989"/>
    </source>
</evidence>
<name>A0A183UCG5_TOXCA</name>
<reference evidence="8" key="1">
    <citation type="submission" date="2016-06" db="UniProtKB">
        <authorList>
            <consortium name="WormBaseParasite"/>
        </authorList>
    </citation>
    <scope>IDENTIFICATION</scope>
</reference>
<evidence type="ECO:0000313" key="7">
    <source>
        <dbReference type="Proteomes" id="UP000050794"/>
    </source>
</evidence>
<feature type="transmembrane region" description="Helical" evidence="5">
    <location>
        <begin position="264"/>
        <end position="286"/>
    </location>
</feature>
<feature type="transmembrane region" description="Helical" evidence="5">
    <location>
        <begin position="239"/>
        <end position="257"/>
    </location>
</feature>
<evidence type="ECO:0000313" key="8">
    <source>
        <dbReference type="WBParaSite" id="TCNE_0000618501-mRNA-1"/>
    </source>
</evidence>
<keyword evidence="7" id="KW-1185">Reference proteome</keyword>
<dbReference type="WBParaSite" id="TCNE_0000618501-mRNA-1">
    <property type="protein sequence ID" value="TCNE_0000618501-mRNA-1"/>
    <property type="gene ID" value="TCNE_0000618501"/>
</dbReference>
<organism evidence="7 8">
    <name type="scientific">Toxocara canis</name>
    <name type="common">Canine roundworm</name>
    <dbReference type="NCBI Taxonomy" id="6265"/>
    <lineage>
        <taxon>Eukaryota</taxon>
        <taxon>Metazoa</taxon>
        <taxon>Ecdysozoa</taxon>
        <taxon>Nematoda</taxon>
        <taxon>Chromadorea</taxon>
        <taxon>Rhabditida</taxon>
        <taxon>Spirurina</taxon>
        <taxon>Ascaridomorpha</taxon>
        <taxon>Ascaridoidea</taxon>
        <taxon>Toxocaridae</taxon>
        <taxon>Toxocara</taxon>
    </lineage>
</organism>
<dbReference type="InterPro" id="IPR050186">
    <property type="entry name" value="TPT_transporter"/>
</dbReference>
<keyword evidence="4 5" id="KW-0472">Membrane</keyword>
<gene>
    <name evidence="6" type="ORF">TCNE_LOCUS6185</name>
</gene>
<feature type="transmembrane region" description="Helical" evidence="5">
    <location>
        <begin position="131"/>
        <end position="148"/>
    </location>
</feature>
<reference evidence="6 7" key="2">
    <citation type="submission" date="2018-11" db="EMBL/GenBank/DDBJ databases">
        <authorList>
            <consortium name="Pathogen Informatics"/>
        </authorList>
    </citation>
    <scope>NUCLEOTIDE SEQUENCE [LARGE SCALE GENOMIC DNA]</scope>
</reference>